<evidence type="ECO:0000313" key="3">
    <source>
        <dbReference type="Proteomes" id="UP000593567"/>
    </source>
</evidence>
<dbReference type="Proteomes" id="UP000593567">
    <property type="component" value="Unassembled WGS sequence"/>
</dbReference>
<keyword evidence="3" id="KW-1185">Reference proteome</keyword>
<dbReference type="PANTHER" id="PTHR12484:SF4">
    <property type="entry name" value="A-KINASE ANCHOR PROTEIN 17A"/>
    <property type="match status" value="1"/>
</dbReference>
<dbReference type="CDD" id="cd12264">
    <property type="entry name" value="RRM_AKAP17A"/>
    <property type="match status" value="1"/>
</dbReference>
<feature type="region of interest" description="Disordered" evidence="1">
    <location>
        <begin position="325"/>
        <end position="348"/>
    </location>
</feature>
<evidence type="ECO:0000256" key="1">
    <source>
        <dbReference type="SAM" id="MobiDB-lite"/>
    </source>
</evidence>
<dbReference type="AlphaFoldDB" id="A0A7J7KH59"/>
<dbReference type="OrthoDB" id="1918237at2759"/>
<organism evidence="2 3">
    <name type="scientific">Bugula neritina</name>
    <name type="common">Brown bryozoan</name>
    <name type="synonym">Sertularia neritina</name>
    <dbReference type="NCBI Taxonomy" id="10212"/>
    <lineage>
        <taxon>Eukaryota</taxon>
        <taxon>Metazoa</taxon>
        <taxon>Spiralia</taxon>
        <taxon>Lophotrochozoa</taxon>
        <taxon>Bryozoa</taxon>
        <taxon>Gymnolaemata</taxon>
        <taxon>Cheilostomatida</taxon>
        <taxon>Flustrina</taxon>
        <taxon>Buguloidea</taxon>
        <taxon>Bugulidae</taxon>
        <taxon>Bugula</taxon>
    </lineage>
</organism>
<dbReference type="InterPro" id="IPR056852">
    <property type="entry name" value="AK17A/B"/>
</dbReference>
<sequence length="473" mass="54846">MSNNPVTSLCNDTADIISFSSKSSLYLKPIARVHISVQLPQLKTSGKSISNWEVMEKLKSMAKPDKFMLLKVIKSALEFIRLEGETESKSSLPKLLAKLDGSTMKLSGYPEVLKIRAVEAKSMFPSRHDWDSFFRDAKNMNEMKAGERPDTIHITEVPCKWFAPSHSPSTSSSYKSATNKPSYDIIEEVFSQYGDIRCIDVPILDPYREEITVSSAASNAAGINTFKFGQDLVFDVYIQYKEYMCFVKCMEALRGMKLMHINQDGKAFTATIKVDFDKTKHLTDKSIKRREQETEKIKSLLLEKERKKQAEKEFEENKRKEIARKEREEKEEKARRKRERERKRKEKLDEMKRCEEERVLALNIAKEERKILVAQRKLESIRLLTELFDRVKHIIPQYPSISYLNIPAYHTSISQHIIPQYPSISYLYIPAYHTSISQHIIPQYLSISYLYIPAYHTSISQHITSSYLTHNST</sequence>
<protein>
    <submittedName>
        <fullName evidence="2">AKAP17A</fullName>
    </submittedName>
</protein>
<gene>
    <name evidence="2" type="ORF">EB796_004687</name>
</gene>
<accession>A0A7J7KH59</accession>
<proteinExistence type="predicted"/>
<comment type="caution">
    <text evidence="2">The sequence shown here is derived from an EMBL/GenBank/DDBJ whole genome shotgun (WGS) entry which is preliminary data.</text>
</comment>
<feature type="compositionally biased region" description="Basic residues" evidence="1">
    <location>
        <begin position="335"/>
        <end position="345"/>
    </location>
</feature>
<dbReference type="Pfam" id="PF25015">
    <property type="entry name" value="RBD_AKAP-17A"/>
    <property type="match status" value="1"/>
</dbReference>
<reference evidence="2" key="1">
    <citation type="submission" date="2020-06" db="EMBL/GenBank/DDBJ databases">
        <title>Draft genome of Bugula neritina, a colonial animal packing powerful symbionts and potential medicines.</title>
        <authorList>
            <person name="Rayko M."/>
        </authorList>
    </citation>
    <scope>NUCLEOTIDE SEQUENCE [LARGE SCALE GENOMIC DNA]</scope>
    <source>
        <strain evidence="2">Kwan_BN1</strain>
    </source>
</reference>
<name>A0A7J7KH59_BUGNE</name>
<feature type="compositionally biased region" description="Basic and acidic residues" evidence="1">
    <location>
        <begin position="325"/>
        <end position="334"/>
    </location>
</feature>
<evidence type="ECO:0000313" key="2">
    <source>
        <dbReference type="EMBL" id="KAF6036988.1"/>
    </source>
</evidence>
<dbReference type="EMBL" id="VXIV02000639">
    <property type="protein sequence ID" value="KAF6036988.1"/>
    <property type="molecule type" value="Genomic_DNA"/>
</dbReference>
<dbReference type="PANTHER" id="PTHR12484">
    <property type="entry name" value="B-LYMPHOCYTE ANTIGEN-RELATED"/>
    <property type="match status" value="1"/>
</dbReference>